<gene>
    <name evidence="2" type="ORF">MTY59_34930</name>
</gene>
<accession>A0ABN6IKT4</accession>
<dbReference type="EMBL" id="AP024828">
    <property type="protein sequence ID" value="BCZ23638.1"/>
    <property type="molecule type" value="Genomic_DNA"/>
</dbReference>
<proteinExistence type="predicted"/>
<organism evidence="2 3">
    <name type="scientific">Mycobacterium senriense</name>
    <dbReference type="NCBI Taxonomy" id="2775496"/>
    <lineage>
        <taxon>Bacteria</taxon>
        <taxon>Bacillati</taxon>
        <taxon>Actinomycetota</taxon>
        <taxon>Actinomycetes</taxon>
        <taxon>Mycobacteriales</taxon>
        <taxon>Mycobacteriaceae</taxon>
        <taxon>Mycobacterium</taxon>
        <taxon>Mycobacterium avium complex (MAC)</taxon>
    </lineage>
</organism>
<feature type="transmembrane region" description="Helical" evidence="1">
    <location>
        <begin position="77"/>
        <end position="96"/>
    </location>
</feature>
<sequence>MYANPVVYLDSRDGLLRLAMRADAVISGIFGIAGLAGWMPEFSGATRAFEYGVDSFFVVYGVIVLGLAALPPVLRTGIGVVVANLLYTAAAVVLVVEHLVPLTASGMVFATASAVYTLAFAQLQYLGWRRVKRSR</sequence>
<evidence type="ECO:0000256" key="1">
    <source>
        <dbReference type="SAM" id="Phobius"/>
    </source>
</evidence>
<dbReference type="Proteomes" id="UP000826012">
    <property type="component" value="Chromosome"/>
</dbReference>
<feature type="transmembrane region" description="Helical" evidence="1">
    <location>
        <begin position="51"/>
        <end position="70"/>
    </location>
</feature>
<keyword evidence="1" id="KW-1133">Transmembrane helix</keyword>
<feature type="transmembrane region" description="Helical" evidence="1">
    <location>
        <begin position="102"/>
        <end position="126"/>
    </location>
</feature>
<keyword evidence="1" id="KW-0472">Membrane</keyword>
<dbReference type="RefSeq" id="WP_221042255.1">
    <property type="nucleotide sequence ID" value="NZ_AP024828.1"/>
</dbReference>
<keyword evidence="1" id="KW-0812">Transmembrane</keyword>
<evidence type="ECO:0000313" key="3">
    <source>
        <dbReference type="Proteomes" id="UP000826012"/>
    </source>
</evidence>
<reference evidence="2 3" key="1">
    <citation type="submission" date="2021-07" db="EMBL/GenBank/DDBJ databases">
        <title>Complete genome sequence of nontuberculous Mycobacterium sp. TY59.</title>
        <authorList>
            <person name="Fukushima K."/>
        </authorList>
    </citation>
    <scope>NUCLEOTIDE SEQUENCE [LARGE SCALE GENOMIC DNA]</scope>
    <source>
        <strain evidence="2 3">TY59</strain>
    </source>
</reference>
<protein>
    <submittedName>
        <fullName evidence="2">Uncharacterized protein</fullName>
    </submittedName>
</protein>
<keyword evidence="3" id="KW-1185">Reference proteome</keyword>
<evidence type="ECO:0000313" key="2">
    <source>
        <dbReference type="EMBL" id="BCZ23638.1"/>
    </source>
</evidence>
<name>A0ABN6IKT4_9MYCO</name>
<feature type="transmembrane region" description="Helical" evidence="1">
    <location>
        <begin position="18"/>
        <end position="39"/>
    </location>
</feature>
<reference evidence="2 3" key="2">
    <citation type="submission" date="2021-07" db="EMBL/GenBank/DDBJ databases">
        <authorList>
            <person name="Matsumoto Y."/>
            <person name="Motooka D."/>
            <person name="Nakamura S."/>
        </authorList>
    </citation>
    <scope>NUCLEOTIDE SEQUENCE [LARGE SCALE GENOMIC DNA]</scope>
    <source>
        <strain evidence="2 3">TY59</strain>
    </source>
</reference>